<dbReference type="GO" id="GO:0016998">
    <property type="term" value="P:cell wall macromolecule catabolic process"/>
    <property type="evidence" value="ECO:0007669"/>
    <property type="project" value="InterPro"/>
</dbReference>
<dbReference type="InterPro" id="IPR002053">
    <property type="entry name" value="Glyco_hydro_25"/>
</dbReference>
<dbReference type="PROSITE" id="PS51904">
    <property type="entry name" value="GLYCOSYL_HYDROL_F25_2"/>
    <property type="match status" value="1"/>
</dbReference>
<evidence type="ECO:0000313" key="4">
    <source>
        <dbReference type="Proteomes" id="UP000051845"/>
    </source>
</evidence>
<dbReference type="PANTHER" id="PTHR34135">
    <property type="entry name" value="LYSOZYME"/>
    <property type="match status" value="1"/>
</dbReference>
<dbReference type="Gene3D" id="3.20.20.80">
    <property type="entry name" value="Glycosidases"/>
    <property type="match status" value="1"/>
</dbReference>
<organism evidence="3 4">
    <name type="scientific">Secundilactobacillus collinoides DSM 20515 = JCM 1123</name>
    <dbReference type="NCBI Taxonomy" id="1423733"/>
    <lineage>
        <taxon>Bacteria</taxon>
        <taxon>Bacillati</taxon>
        <taxon>Bacillota</taxon>
        <taxon>Bacilli</taxon>
        <taxon>Lactobacillales</taxon>
        <taxon>Lactobacillaceae</taxon>
        <taxon>Secundilactobacillus</taxon>
    </lineage>
</organism>
<protein>
    <recommendedName>
        <fullName evidence="2">DUF5776 domain-containing protein</fullName>
    </recommendedName>
</protein>
<proteinExistence type="inferred from homology"/>
<name>A0A0R2BC60_SECCO</name>
<dbReference type="GO" id="GO:0016052">
    <property type="term" value="P:carbohydrate catabolic process"/>
    <property type="evidence" value="ECO:0007669"/>
    <property type="project" value="TreeGrafter"/>
</dbReference>
<evidence type="ECO:0000256" key="1">
    <source>
        <dbReference type="ARBA" id="ARBA00010646"/>
    </source>
</evidence>
<feature type="domain" description="DUF5776" evidence="2">
    <location>
        <begin position="222"/>
        <end position="291"/>
    </location>
</feature>
<dbReference type="GO" id="GO:0009253">
    <property type="term" value="P:peptidoglycan catabolic process"/>
    <property type="evidence" value="ECO:0007669"/>
    <property type="project" value="InterPro"/>
</dbReference>
<comment type="caution">
    <text evidence="3">The sequence shown here is derived from an EMBL/GenBank/DDBJ whole genome shotgun (WGS) entry which is preliminary data.</text>
</comment>
<dbReference type="AlphaFoldDB" id="A0A0R2BC60"/>
<dbReference type="RefSeq" id="WP_054761857.1">
    <property type="nucleotide sequence ID" value="NZ_AYYR01000023.1"/>
</dbReference>
<dbReference type="Proteomes" id="UP000051845">
    <property type="component" value="Unassembled WGS sequence"/>
</dbReference>
<dbReference type="SUPFAM" id="SSF51445">
    <property type="entry name" value="(Trans)glycosidases"/>
    <property type="match status" value="1"/>
</dbReference>
<evidence type="ECO:0000313" key="3">
    <source>
        <dbReference type="EMBL" id="KRM76528.1"/>
    </source>
</evidence>
<gene>
    <name evidence="3" type="ORF">FC82_GL001213</name>
</gene>
<dbReference type="PATRIC" id="fig|1423733.4.peg.1280"/>
<dbReference type="InterPro" id="IPR044081">
    <property type="entry name" value="DUF5776"/>
</dbReference>
<dbReference type="Pfam" id="PF01183">
    <property type="entry name" value="Glyco_hydro_25"/>
    <property type="match status" value="1"/>
</dbReference>
<dbReference type="EMBL" id="AYYR01000023">
    <property type="protein sequence ID" value="KRM76528.1"/>
    <property type="molecule type" value="Genomic_DNA"/>
</dbReference>
<dbReference type="InterPro" id="IPR017853">
    <property type="entry name" value="GH"/>
</dbReference>
<sequence length="370" mass="40907">MASYFIDVSGYQPDTLAYFQDKKARGAKGVVVKTSQGGYGGTPYINPQGKAQIANAKKAGLKVALYHYGTFNSLKYGSGDPATEAHLMADVAKAWGCGYDTVMVLDAEDSSLRTKASADAALFYNELKRRGYSHFDIYGPGSWFWAGRLKIGTSYGLDGWPAAYNNSGSGVSGAKAWQYTDNWKGLGVDGSLDYSGQYTTGSTSTVKAKPKTYTKDNVHDYYFTYNSGRIITKTTIYQHRTTKLSSKSNRGLKIKAGTPVDIAKVHFDSKGIVPFFELANGCYITANRDMVINAFYESPLKAIKVIKATYLYKDLQRTKVVKRSGFKSNKWPKNTQFTVDKAIAYNGKWLLKLSNGYYCTGYKLYVKKIA</sequence>
<comment type="similarity">
    <text evidence="1">Belongs to the glycosyl hydrolase 25 family.</text>
</comment>
<dbReference type="GO" id="GO:0003796">
    <property type="term" value="F:lysozyme activity"/>
    <property type="evidence" value="ECO:0007669"/>
    <property type="project" value="InterPro"/>
</dbReference>
<accession>A0A0R2BC60</accession>
<reference evidence="3 4" key="1">
    <citation type="journal article" date="2015" name="Genome Announc.">
        <title>Expanding the biotechnology potential of lactobacilli through comparative genomics of 213 strains and associated genera.</title>
        <authorList>
            <person name="Sun Z."/>
            <person name="Harris H.M."/>
            <person name="McCann A."/>
            <person name="Guo C."/>
            <person name="Argimon S."/>
            <person name="Zhang W."/>
            <person name="Yang X."/>
            <person name="Jeffery I.B."/>
            <person name="Cooney J.C."/>
            <person name="Kagawa T.F."/>
            <person name="Liu W."/>
            <person name="Song Y."/>
            <person name="Salvetti E."/>
            <person name="Wrobel A."/>
            <person name="Rasinkangas P."/>
            <person name="Parkhill J."/>
            <person name="Rea M.C."/>
            <person name="O'Sullivan O."/>
            <person name="Ritari J."/>
            <person name="Douillard F.P."/>
            <person name="Paul Ross R."/>
            <person name="Yang R."/>
            <person name="Briner A.E."/>
            <person name="Felis G.E."/>
            <person name="de Vos W.M."/>
            <person name="Barrangou R."/>
            <person name="Klaenhammer T.R."/>
            <person name="Caufield P.W."/>
            <person name="Cui Y."/>
            <person name="Zhang H."/>
            <person name="O'Toole P.W."/>
        </authorList>
    </citation>
    <scope>NUCLEOTIDE SEQUENCE [LARGE SCALE GENOMIC DNA]</scope>
    <source>
        <strain evidence="3 4">DSM 20515</strain>
    </source>
</reference>
<evidence type="ECO:0000259" key="2">
    <source>
        <dbReference type="Pfam" id="PF19087"/>
    </source>
</evidence>
<dbReference type="Pfam" id="PF19087">
    <property type="entry name" value="DUF5776"/>
    <property type="match status" value="1"/>
</dbReference>
<dbReference type="PANTHER" id="PTHR34135:SF2">
    <property type="entry name" value="LYSOZYME"/>
    <property type="match status" value="1"/>
</dbReference>